<dbReference type="Gene3D" id="3.40.1190.10">
    <property type="entry name" value="Mur-like, catalytic domain"/>
    <property type="match status" value="1"/>
</dbReference>
<evidence type="ECO:0000256" key="4">
    <source>
        <dbReference type="PROSITE-ProRule" id="PRU00409"/>
    </source>
</evidence>
<dbReference type="PROSITE" id="PS50975">
    <property type="entry name" value="ATP_GRASP"/>
    <property type="match status" value="1"/>
</dbReference>
<dbReference type="PANTHER" id="PTHR23135">
    <property type="entry name" value="MUR LIGASE FAMILY MEMBER"/>
    <property type="match status" value="1"/>
</dbReference>
<name>A0A512LBN0_9PROT</name>
<dbReference type="AlphaFoldDB" id="A0A512LBN0"/>
<sequence length="723" mass="77418">MHLSGPNIWTYRPVLEAWVDIGGLEDSPSNTIPGFYERLTAWLPGLIEHRCGVGERGGFLQRLREGTWPAHILEHVTLELQNLAGMKVGFGKARETSVRGVYKVAVRTRNEQVGRACLHAGRDLLMAAIEDRPFDVAATAEQLRALTDNLCLGPSTACIVDAASERHIPFIRLTDGNLVQLGYAAHQRRIWTAETDQTAAIAEAIASDKDLTKSLLHSCGIPVPEGRIVDSAQDAWEAAGEIGLPVVVKPVDANHGRGVSLDLMTQAHVEAAYAVARAESSKVIVERYVPGNEHRLLVVGGRVVAAARGEAAWVKGDGRSTIVGLIDSQLNSDPRRGTTEDYPLNRILIDEEPAIRLELTRQGFNPESIPAASQEILIQRNGNVAIDVTDAVHPEVCAMVSLAARVIGLDVAGVDVVAADISRPLDEQHGAIVEVNAGPGLLMHLKPAQGEPRPVGRAIVDHLIPQSESGRIPIVGVSGANGTTLVARLVASLLHLSGRYVGLACSDGLYMGRRQVERGNCATWQAGQRLLMSRAVEAAVFEHPAAAILREGLAYDRCQVGVVTDVSGADTLGEFYISEPDQLYNVLRTQMDVVLPDGVAVLNADDELVVKMAPLCDGAVIFFGLDPQLAAITEHRGKGGRALFVRDGQIMLASGPNEVNLAKLSALPLTRPGQPGHHTASLLAAVGAAWALDISPELICAGIETFERDQPVNPLFGHATRDH</sequence>
<dbReference type="PANTHER" id="PTHR23135:SF18">
    <property type="entry name" value="CYANOPHYCIN SYNTHETASE"/>
    <property type="match status" value="1"/>
</dbReference>
<accession>A0A512LBN0</accession>
<dbReference type="GO" id="GO:0005524">
    <property type="term" value="F:ATP binding"/>
    <property type="evidence" value="ECO:0007669"/>
    <property type="project" value="UniProtKB-UniRule"/>
</dbReference>
<keyword evidence="7" id="KW-1185">Reference proteome</keyword>
<dbReference type="Gene3D" id="3.30.470.20">
    <property type="entry name" value="ATP-grasp fold, B domain"/>
    <property type="match status" value="2"/>
</dbReference>
<dbReference type="NCBIfam" id="TIGR02068">
    <property type="entry name" value="cya_phycin_syn"/>
    <property type="match status" value="1"/>
</dbReference>
<protein>
    <submittedName>
        <fullName evidence="6">Cyanophycin synthetase</fullName>
    </submittedName>
</protein>
<evidence type="ECO:0000313" key="7">
    <source>
        <dbReference type="Proteomes" id="UP000321337"/>
    </source>
</evidence>
<dbReference type="Proteomes" id="UP000321337">
    <property type="component" value="Unassembled WGS sequence"/>
</dbReference>
<dbReference type="Pfam" id="PF13549">
    <property type="entry name" value="ATP-grasp_5"/>
    <property type="match status" value="1"/>
</dbReference>
<proteinExistence type="predicted"/>
<dbReference type="InterPro" id="IPR036565">
    <property type="entry name" value="Mur-like_cat_sf"/>
</dbReference>
<gene>
    <name evidence="6" type="primary">cphA_1</name>
    <name evidence="6" type="ORF">TPL01_30320</name>
</gene>
<evidence type="ECO:0000259" key="5">
    <source>
        <dbReference type="PROSITE" id="PS50975"/>
    </source>
</evidence>
<dbReference type="EMBL" id="BKAD01000039">
    <property type="protein sequence ID" value="GEP31894.1"/>
    <property type="molecule type" value="Genomic_DNA"/>
</dbReference>
<keyword evidence="2 4" id="KW-0547">Nucleotide-binding</keyword>
<evidence type="ECO:0000256" key="2">
    <source>
        <dbReference type="ARBA" id="ARBA00022741"/>
    </source>
</evidence>
<dbReference type="InterPro" id="IPR011810">
    <property type="entry name" value="Cya_phycin_syn"/>
</dbReference>
<feature type="domain" description="ATP-grasp" evidence="5">
    <location>
        <begin position="213"/>
        <end position="464"/>
    </location>
</feature>
<dbReference type="InterPro" id="IPR044019">
    <property type="entry name" value="Cyanophycin_syn_N"/>
</dbReference>
<organism evidence="6 7">
    <name type="scientific">Sulfuriferula plumbiphila</name>
    <dbReference type="NCBI Taxonomy" id="171865"/>
    <lineage>
        <taxon>Bacteria</taxon>
        <taxon>Pseudomonadati</taxon>
        <taxon>Pseudomonadota</taxon>
        <taxon>Betaproteobacteria</taxon>
        <taxon>Nitrosomonadales</taxon>
        <taxon>Sulfuricellaceae</taxon>
        <taxon>Sulfuriferula</taxon>
    </lineage>
</organism>
<keyword evidence="1" id="KW-0436">Ligase</keyword>
<keyword evidence="3 4" id="KW-0067">ATP-binding</keyword>
<evidence type="ECO:0000256" key="3">
    <source>
        <dbReference type="ARBA" id="ARBA00022840"/>
    </source>
</evidence>
<dbReference type="NCBIfam" id="NF010623">
    <property type="entry name" value="PRK14016.1"/>
    <property type="match status" value="1"/>
</dbReference>
<evidence type="ECO:0000313" key="6">
    <source>
        <dbReference type="EMBL" id="GEP31894.1"/>
    </source>
</evidence>
<comment type="caution">
    <text evidence="6">The sequence shown here is derived from an EMBL/GenBank/DDBJ whole genome shotgun (WGS) entry which is preliminary data.</text>
</comment>
<dbReference type="Pfam" id="PF18921">
    <property type="entry name" value="Cyanophycin_syn"/>
    <property type="match status" value="1"/>
</dbReference>
<evidence type="ECO:0000256" key="1">
    <source>
        <dbReference type="ARBA" id="ARBA00022598"/>
    </source>
</evidence>
<dbReference type="SUPFAM" id="SSF53623">
    <property type="entry name" value="MurD-like peptide ligases, catalytic domain"/>
    <property type="match status" value="1"/>
</dbReference>
<dbReference type="SUPFAM" id="SSF56059">
    <property type="entry name" value="Glutathione synthetase ATP-binding domain-like"/>
    <property type="match status" value="1"/>
</dbReference>
<reference evidence="6 7" key="1">
    <citation type="submission" date="2019-07" db="EMBL/GenBank/DDBJ databases">
        <title>Whole genome shotgun sequence of Thiobacillus plumbophilus NBRC 107929.</title>
        <authorList>
            <person name="Hosoyama A."/>
            <person name="Uohara A."/>
            <person name="Ohji S."/>
            <person name="Ichikawa N."/>
        </authorList>
    </citation>
    <scope>NUCLEOTIDE SEQUENCE [LARGE SCALE GENOMIC DNA]</scope>
    <source>
        <strain evidence="6 7">NBRC 107929</strain>
    </source>
</reference>
<dbReference type="InterPro" id="IPR011761">
    <property type="entry name" value="ATP-grasp"/>
</dbReference>
<dbReference type="GO" id="GO:0046872">
    <property type="term" value="F:metal ion binding"/>
    <property type="evidence" value="ECO:0007669"/>
    <property type="project" value="InterPro"/>
</dbReference>
<dbReference type="GO" id="GO:0016874">
    <property type="term" value="F:ligase activity"/>
    <property type="evidence" value="ECO:0007669"/>
    <property type="project" value="UniProtKB-KW"/>
</dbReference>